<dbReference type="EMBL" id="JADEWL010000007">
    <property type="protein sequence ID" value="MBE9211786.1"/>
    <property type="molecule type" value="Genomic_DNA"/>
</dbReference>
<comment type="caution">
    <text evidence="6">The sequence shown here is derived from an EMBL/GenBank/DDBJ whole genome shotgun (WGS) entry which is preliminary data.</text>
</comment>
<reference evidence="6" key="1">
    <citation type="submission" date="2020-10" db="EMBL/GenBank/DDBJ databases">
        <authorList>
            <person name="Castelo-Branco R."/>
            <person name="Eusebio N."/>
            <person name="Adriana R."/>
            <person name="Vieira A."/>
            <person name="Brugerolle De Fraissinette N."/>
            <person name="Rezende De Castro R."/>
            <person name="Schneider M.P."/>
            <person name="Vasconcelos V."/>
            <person name="Leao P.N."/>
        </authorList>
    </citation>
    <scope>NUCLEOTIDE SEQUENCE</scope>
    <source>
        <strain evidence="6">LEGE 06105</strain>
    </source>
</reference>
<organism evidence="6 7">
    <name type="scientific">Plectonema cf. radiosum LEGE 06105</name>
    <dbReference type="NCBI Taxonomy" id="945769"/>
    <lineage>
        <taxon>Bacteria</taxon>
        <taxon>Bacillati</taxon>
        <taxon>Cyanobacteriota</taxon>
        <taxon>Cyanophyceae</taxon>
        <taxon>Oscillatoriophycideae</taxon>
        <taxon>Oscillatoriales</taxon>
        <taxon>Microcoleaceae</taxon>
        <taxon>Plectonema</taxon>
    </lineage>
</organism>
<evidence type="ECO:0000259" key="5">
    <source>
        <dbReference type="Pfam" id="PF00535"/>
    </source>
</evidence>
<keyword evidence="3" id="KW-0328">Glycosyltransferase</keyword>
<evidence type="ECO:0000313" key="7">
    <source>
        <dbReference type="Proteomes" id="UP000620559"/>
    </source>
</evidence>
<dbReference type="PANTHER" id="PTHR43179">
    <property type="entry name" value="RHAMNOSYLTRANSFERASE WBBL"/>
    <property type="match status" value="1"/>
</dbReference>
<dbReference type="InterPro" id="IPR029044">
    <property type="entry name" value="Nucleotide-diphossugar_trans"/>
</dbReference>
<keyword evidence="4" id="KW-0808">Transferase</keyword>
<evidence type="ECO:0000313" key="6">
    <source>
        <dbReference type="EMBL" id="MBE9211786.1"/>
    </source>
</evidence>
<dbReference type="Gene3D" id="3.90.550.10">
    <property type="entry name" value="Spore Coat Polysaccharide Biosynthesis Protein SpsA, Chain A"/>
    <property type="match status" value="1"/>
</dbReference>
<dbReference type="SUPFAM" id="SSF53448">
    <property type="entry name" value="Nucleotide-diphospho-sugar transferases"/>
    <property type="match status" value="1"/>
</dbReference>
<dbReference type="Pfam" id="PF00535">
    <property type="entry name" value="Glycos_transf_2"/>
    <property type="match status" value="1"/>
</dbReference>
<evidence type="ECO:0000256" key="3">
    <source>
        <dbReference type="ARBA" id="ARBA00022676"/>
    </source>
</evidence>
<comment type="similarity">
    <text evidence="2">Belongs to the glycosyltransferase 2 family.</text>
</comment>
<proteinExistence type="inferred from homology"/>
<dbReference type="Proteomes" id="UP000620559">
    <property type="component" value="Unassembled WGS sequence"/>
</dbReference>
<evidence type="ECO:0000256" key="4">
    <source>
        <dbReference type="ARBA" id="ARBA00022679"/>
    </source>
</evidence>
<evidence type="ECO:0000256" key="2">
    <source>
        <dbReference type="ARBA" id="ARBA00006739"/>
    </source>
</evidence>
<protein>
    <submittedName>
        <fullName evidence="6">Glycosyltransferase</fullName>
    </submittedName>
</protein>
<accession>A0A8J7JYX8</accession>
<gene>
    <name evidence="6" type="ORF">IQ247_03480</name>
</gene>
<dbReference type="GO" id="GO:0016757">
    <property type="term" value="F:glycosyltransferase activity"/>
    <property type="evidence" value="ECO:0007669"/>
    <property type="project" value="UniProtKB-KW"/>
</dbReference>
<dbReference type="PANTHER" id="PTHR43179:SF12">
    <property type="entry name" value="GALACTOFURANOSYLTRANSFERASE GLFT2"/>
    <property type="match status" value="1"/>
</dbReference>
<dbReference type="AlphaFoldDB" id="A0A8J7JYX8"/>
<evidence type="ECO:0000256" key="1">
    <source>
        <dbReference type="ARBA" id="ARBA00004776"/>
    </source>
</evidence>
<dbReference type="InterPro" id="IPR001173">
    <property type="entry name" value="Glyco_trans_2-like"/>
</dbReference>
<sequence>MSIAVIVPTYRRSQDLARCLQALQNQTRSADEVIVVVRDTDTETWSFLAAFDRKNLPLRTAKVSITGVVAAMNTGLDTATTDIVAFTDDDAAPHIDWLARIESYYLADKCVGGVGGRDWVYHGTDLEDGNSSTVGQVRWFGKVIGNHHIGSGEAREVDVLKGVNMSFRRGAIEGWHFDERMRGTGAQVHFELAFSLKLKRAGWKLIYDPKIAVNHYPAKRFDEDQRQSFNQIAFANAVHNETVALLEYFSPLQKLAFLFWAITVGTREAVGFIQWLRFLPSQGLLAGKKLFASLRGRWQGLQTWQASKSIIN</sequence>
<dbReference type="CDD" id="cd00761">
    <property type="entry name" value="Glyco_tranf_GTA_type"/>
    <property type="match status" value="1"/>
</dbReference>
<keyword evidence="7" id="KW-1185">Reference proteome</keyword>
<dbReference type="RefSeq" id="WP_193917085.1">
    <property type="nucleotide sequence ID" value="NZ_JADEWL010000007.1"/>
</dbReference>
<name>A0A8J7JYX8_9CYAN</name>
<comment type="pathway">
    <text evidence="1">Cell wall biogenesis; cell wall polysaccharide biosynthesis.</text>
</comment>
<feature type="domain" description="Glycosyltransferase 2-like" evidence="5">
    <location>
        <begin position="5"/>
        <end position="132"/>
    </location>
</feature>